<evidence type="ECO:0000256" key="1">
    <source>
        <dbReference type="SAM" id="SignalP"/>
    </source>
</evidence>
<reference evidence="2 3" key="2">
    <citation type="submission" date="2018-11" db="EMBL/GenBank/DDBJ databases">
        <authorList>
            <consortium name="Pathogen Informatics"/>
        </authorList>
    </citation>
    <scope>NUCLEOTIDE SEQUENCE [LARGE SCALE GENOMIC DNA]</scope>
    <source>
        <strain evidence="2 3">Costa Rica</strain>
    </source>
</reference>
<feature type="signal peptide" evidence="1">
    <location>
        <begin position="1"/>
        <end position="16"/>
    </location>
</feature>
<evidence type="ECO:0000313" key="4">
    <source>
        <dbReference type="WBParaSite" id="ACOC_0000659901-mRNA-1"/>
    </source>
</evidence>
<accession>A0A0R3PNH3</accession>
<evidence type="ECO:0000313" key="2">
    <source>
        <dbReference type="EMBL" id="VDM58185.1"/>
    </source>
</evidence>
<dbReference type="STRING" id="334426.A0A0R3PNH3"/>
<sequence>MQLLLYLALLVGFSASAENVWYRAFSYLFKRSIILTGEVKDSVAAGYYPSPQPDPSYGYYKPPYNQPPYQPQYYPPHYGGPQYGRPNYDELTFPVAYCSVHASFPLVGAKRYERDYERRHHGRRHRRYERQSCRFTAIFSWESCNTCCRVASRTNGNVYPNEIVGALFVFDPDLDFYHGDDPEEVGVKFYALHFDVFILFGAGRIGTDASQLATGGLWSIDLNPEEEAPFGWSSLNEQCLSIRGGC</sequence>
<evidence type="ECO:0000313" key="3">
    <source>
        <dbReference type="Proteomes" id="UP000267027"/>
    </source>
</evidence>
<proteinExistence type="predicted"/>
<keyword evidence="3" id="KW-1185">Reference proteome</keyword>
<keyword evidence="1" id="KW-0732">Signal</keyword>
<reference evidence="4" key="1">
    <citation type="submission" date="2016-04" db="UniProtKB">
        <authorList>
            <consortium name="WormBaseParasite"/>
        </authorList>
    </citation>
    <scope>IDENTIFICATION</scope>
</reference>
<dbReference type="AlphaFoldDB" id="A0A0R3PNH3"/>
<feature type="chain" id="PRO_5043130218" evidence="1">
    <location>
        <begin position="17"/>
        <end position="246"/>
    </location>
</feature>
<protein>
    <submittedName>
        <fullName evidence="2 4">Uncharacterized protein</fullName>
    </submittedName>
</protein>
<dbReference type="EMBL" id="UYYA01003960">
    <property type="protein sequence ID" value="VDM58185.1"/>
    <property type="molecule type" value="Genomic_DNA"/>
</dbReference>
<name>A0A0R3PNH3_ANGCS</name>
<dbReference type="WBParaSite" id="ACOC_0000659901-mRNA-1">
    <property type="protein sequence ID" value="ACOC_0000659901-mRNA-1"/>
    <property type="gene ID" value="ACOC_0000659901"/>
</dbReference>
<gene>
    <name evidence="2" type="ORF">ACOC_LOCUS6600</name>
</gene>
<organism evidence="4">
    <name type="scientific">Angiostrongylus costaricensis</name>
    <name type="common">Nematode worm</name>
    <dbReference type="NCBI Taxonomy" id="334426"/>
    <lineage>
        <taxon>Eukaryota</taxon>
        <taxon>Metazoa</taxon>
        <taxon>Ecdysozoa</taxon>
        <taxon>Nematoda</taxon>
        <taxon>Chromadorea</taxon>
        <taxon>Rhabditida</taxon>
        <taxon>Rhabditina</taxon>
        <taxon>Rhabditomorpha</taxon>
        <taxon>Strongyloidea</taxon>
        <taxon>Metastrongylidae</taxon>
        <taxon>Angiostrongylus</taxon>
    </lineage>
</organism>
<dbReference type="OrthoDB" id="5843969at2759"/>
<dbReference type="Proteomes" id="UP000267027">
    <property type="component" value="Unassembled WGS sequence"/>
</dbReference>